<dbReference type="AlphaFoldDB" id="A0A1N7ITA1"/>
<comment type="catalytic activity">
    <reaction evidence="1">
        <text>ATP + protein L-histidine = ADP + protein N-phospho-L-histidine.</text>
        <dbReference type="EC" id="2.7.13.3"/>
    </reaction>
</comment>
<dbReference type="PROSITE" id="PS50113">
    <property type="entry name" value="PAC"/>
    <property type="match status" value="1"/>
</dbReference>
<dbReference type="EMBL" id="FTOC01000002">
    <property type="protein sequence ID" value="SIS40191.1"/>
    <property type="molecule type" value="Genomic_DNA"/>
</dbReference>
<dbReference type="InterPro" id="IPR011712">
    <property type="entry name" value="Sig_transdc_His_kin_sub3_dim/P"/>
</dbReference>
<dbReference type="InterPro" id="IPR001610">
    <property type="entry name" value="PAC"/>
</dbReference>
<evidence type="ECO:0000256" key="3">
    <source>
        <dbReference type="ARBA" id="ARBA00022553"/>
    </source>
</evidence>
<feature type="coiled-coil region" evidence="9">
    <location>
        <begin position="221"/>
        <end position="256"/>
    </location>
</feature>
<evidence type="ECO:0000256" key="2">
    <source>
        <dbReference type="ARBA" id="ARBA00012438"/>
    </source>
</evidence>
<evidence type="ECO:0000259" key="12">
    <source>
        <dbReference type="PROSITE" id="PS50113"/>
    </source>
</evidence>
<proteinExistence type="predicted"/>
<keyword evidence="4" id="KW-0808">Transferase</keyword>
<feature type="domain" description="Histidine kinase" evidence="10">
    <location>
        <begin position="260"/>
        <end position="439"/>
    </location>
</feature>
<dbReference type="PANTHER" id="PTHR24421:SF10">
    <property type="entry name" value="NITRATE_NITRITE SENSOR PROTEIN NARQ"/>
    <property type="match status" value="1"/>
</dbReference>
<feature type="domain" description="PAS" evidence="11">
    <location>
        <begin position="107"/>
        <end position="157"/>
    </location>
</feature>
<evidence type="ECO:0000259" key="10">
    <source>
        <dbReference type="PROSITE" id="PS50109"/>
    </source>
</evidence>
<dbReference type="InterPro" id="IPR036890">
    <property type="entry name" value="HATPase_C_sf"/>
</dbReference>
<dbReference type="Proteomes" id="UP000187608">
    <property type="component" value="Unassembled WGS sequence"/>
</dbReference>
<dbReference type="Gene3D" id="1.20.5.1930">
    <property type="match status" value="1"/>
</dbReference>
<dbReference type="CDD" id="cd00130">
    <property type="entry name" value="PAS"/>
    <property type="match status" value="1"/>
</dbReference>
<dbReference type="Pfam" id="PF07730">
    <property type="entry name" value="HisKA_3"/>
    <property type="match status" value="1"/>
</dbReference>
<keyword evidence="9" id="KW-0175">Coiled coil</keyword>
<name>A0A1N7ITA1_9BACI</name>
<keyword evidence="14" id="KW-1185">Reference proteome</keyword>
<dbReference type="Pfam" id="PF13426">
    <property type="entry name" value="PAS_9"/>
    <property type="match status" value="1"/>
</dbReference>
<dbReference type="STRING" id="570947.SAMN05421687_102145"/>
<organism evidence="13 14">
    <name type="scientific">Salimicrobium flavidum</name>
    <dbReference type="NCBI Taxonomy" id="570947"/>
    <lineage>
        <taxon>Bacteria</taxon>
        <taxon>Bacillati</taxon>
        <taxon>Bacillota</taxon>
        <taxon>Bacilli</taxon>
        <taxon>Bacillales</taxon>
        <taxon>Bacillaceae</taxon>
        <taxon>Salimicrobium</taxon>
    </lineage>
</organism>
<keyword evidence="8" id="KW-0902">Two-component regulatory system</keyword>
<dbReference type="OrthoDB" id="9760839at2"/>
<dbReference type="GO" id="GO:0005524">
    <property type="term" value="F:ATP binding"/>
    <property type="evidence" value="ECO:0007669"/>
    <property type="project" value="UniProtKB-KW"/>
</dbReference>
<evidence type="ECO:0000256" key="6">
    <source>
        <dbReference type="ARBA" id="ARBA00022777"/>
    </source>
</evidence>
<evidence type="ECO:0000256" key="9">
    <source>
        <dbReference type="SAM" id="Coils"/>
    </source>
</evidence>
<evidence type="ECO:0000256" key="7">
    <source>
        <dbReference type="ARBA" id="ARBA00022840"/>
    </source>
</evidence>
<dbReference type="InterPro" id="IPR005467">
    <property type="entry name" value="His_kinase_dom"/>
</dbReference>
<evidence type="ECO:0000256" key="8">
    <source>
        <dbReference type="ARBA" id="ARBA00023012"/>
    </source>
</evidence>
<dbReference type="InterPro" id="IPR000014">
    <property type="entry name" value="PAS"/>
</dbReference>
<evidence type="ECO:0000313" key="14">
    <source>
        <dbReference type="Proteomes" id="UP000187608"/>
    </source>
</evidence>
<sequence length="439" mass="50619">MSRSTTSFTSKQEGLFLFDKQGAILFANEKAQNMTGSLASITGVEDIFLDFNWKDMESCEKDVLLDKYISPLEGDAFPVLVVVYEKHDMYLVTITNIQERAKLAPDFYEPLKELLDIKYALDESSIVAVTDQRGRIQYVNRKFCEISKYEAEELIGEDHRILNSGYHSRTFFKHLWKTIGTGRVWRGEICNKAKDGDFYWVETTIVPFLKENGKPYQYLAIRNEVTAKKRVEQELKEMTTRILNVQEEEKRRLSRELHDGIGQDLYSLLIGLQRLQQERETPLLGEMEEGVSEIIQKVRDMSWELRPSTLDELGLIPAIRSFLNRYREAYGIHSTLESTLRTRLDTEVETAIYRIIQESMTNVRKYADVDHVDVEVEENLDYIFVAVRDEGAGFDKQKAEKGVGTFSMQERARSAGGELTIYSKPEEGTMVTVTFPKTP</sequence>
<evidence type="ECO:0000256" key="5">
    <source>
        <dbReference type="ARBA" id="ARBA00022741"/>
    </source>
</evidence>
<dbReference type="Pfam" id="PF02518">
    <property type="entry name" value="HATPase_c"/>
    <property type="match status" value="1"/>
</dbReference>
<dbReference type="PROSITE" id="PS50109">
    <property type="entry name" value="HIS_KIN"/>
    <property type="match status" value="1"/>
</dbReference>
<gene>
    <name evidence="13" type="ORF">SAMN05421687_102145</name>
</gene>
<evidence type="ECO:0000313" key="13">
    <source>
        <dbReference type="EMBL" id="SIS40191.1"/>
    </source>
</evidence>
<dbReference type="SUPFAM" id="SSF55874">
    <property type="entry name" value="ATPase domain of HSP90 chaperone/DNA topoisomerase II/histidine kinase"/>
    <property type="match status" value="1"/>
</dbReference>
<dbReference type="PROSITE" id="PS50112">
    <property type="entry name" value="PAS"/>
    <property type="match status" value="1"/>
</dbReference>
<evidence type="ECO:0000256" key="4">
    <source>
        <dbReference type="ARBA" id="ARBA00022679"/>
    </source>
</evidence>
<dbReference type="InterPro" id="IPR035965">
    <property type="entry name" value="PAS-like_dom_sf"/>
</dbReference>
<dbReference type="Gene3D" id="3.30.450.20">
    <property type="entry name" value="PAS domain"/>
    <property type="match status" value="1"/>
</dbReference>
<protein>
    <recommendedName>
        <fullName evidence="2">histidine kinase</fullName>
        <ecNumber evidence="2">2.7.13.3</ecNumber>
    </recommendedName>
</protein>
<dbReference type="RefSeq" id="WP_076557057.1">
    <property type="nucleotide sequence ID" value="NZ_FTOC01000002.1"/>
</dbReference>
<keyword evidence="7" id="KW-0067">ATP-binding</keyword>
<dbReference type="SUPFAM" id="SSF55785">
    <property type="entry name" value="PYP-like sensor domain (PAS domain)"/>
    <property type="match status" value="1"/>
</dbReference>
<dbReference type="CDD" id="cd16917">
    <property type="entry name" value="HATPase_UhpB-NarQ-NarX-like"/>
    <property type="match status" value="1"/>
</dbReference>
<dbReference type="NCBIfam" id="TIGR00229">
    <property type="entry name" value="sensory_box"/>
    <property type="match status" value="1"/>
</dbReference>
<dbReference type="InterPro" id="IPR003594">
    <property type="entry name" value="HATPase_dom"/>
</dbReference>
<dbReference type="Pfam" id="PF13188">
    <property type="entry name" value="PAS_8"/>
    <property type="match status" value="1"/>
</dbReference>
<dbReference type="Gene3D" id="3.30.565.10">
    <property type="entry name" value="Histidine kinase-like ATPase, C-terminal domain"/>
    <property type="match status" value="1"/>
</dbReference>
<evidence type="ECO:0000256" key="1">
    <source>
        <dbReference type="ARBA" id="ARBA00000085"/>
    </source>
</evidence>
<accession>A0A1N7ITA1</accession>
<feature type="domain" description="PAC" evidence="12">
    <location>
        <begin position="183"/>
        <end position="237"/>
    </location>
</feature>
<dbReference type="SMART" id="SM00387">
    <property type="entry name" value="HATPase_c"/>
    <property type="match status" value="1"/>
</dbReference>
<keyword evidence="6" id="KW-0418">Kinase</keyword>
<dbReference type="InterPro" id="IPR000700">
    <property type="entry name" value="PAS-assoc_C"/>
</dbReference>
<dbReference type="GO" id="GO:0000155">
    <property type="term" value="F:phosphorelay sensor kinase activity"/>
    <property type="evidence" value="ECO:0007669"/>
    <property type="project" value="InterPro"/>
</dbReference>
<reference evidence="14" key="1">
    <citation type="submission" date="2017-01" db="EMBL/GenBank/DDBJ databases">
        <authorList>
            <person name="Varghese N."/>
            <person name="Submissions S."/>
        </authorList>
    </citation>
    <scope>NUCLEOTIDE SEQUENCE [LARGE SCALE GENOMIC DNA]</scope>
    <source>
        <strain evidence="14">DSM 23127</strain>
    </source>
</reference>
<evidence type="ECO:0000259" key="11">
    <source>
        <dbReference type="PROSITE" id="PS50112"/>
    </source>
</evidence>
<dbReference type="SMART" id="SM00086">
    <property type="entry name" value="PAC"/>
    <property type="match status" value="1"/>
</dbReference>
<keyword evidence="3" id="KW-0597">Phosphoprotein</keyword>
<dbReference type="PANTHER" id="PTHR24421">
    <property type="entry name" value="NITRATE/NITRITE SENSOR PROTEIN NARX-RELATED"/>
    <property type="match status" value="1"/>
</dbReference>
<dbReference type="InterPro" id="IPR050482">
    <property type="entry name" value="Sensor_HK_TwoCompSys"/>
</dbReference>
<dbReference type="GO" id="GO:0016020">
    <property type="term" value="C:membrane"/>
    <property type="evidence" value="ECO:0007669"/>
    <property type="project" value="InterPro"/>
</dbReference>
<keyword evidence="5" id="KW-0547">Nucleotide-binding</keyword>
<dbReference type="GO" id="GO:0046983">
    <property type="term" value="F:protein dimerization activity"/>
    <property type="evidence" value="ECO:0007669"/>
    <property type="project" value="InterPro"/>
</dbReference>
<dbReference type="EC" id="2.7.13.3" evidence="2"/>